<protein>
    <recommendedName>
        <fullName evidence="3 10">Prephenate dehydratase</fullName>
        <shortName evidence="10">PDT</shortName>
        <ecNumber evidence="2 10">4.2.1.51</ecNumber>
    </recommendedName>
</protein>
<accession>A0A2M8QF40</accession>
<dbReference type="AlphaFoldDB" id="A0A2M8QF40"/>
<dbReference type="Gene3D" id="3.40.190.10">
    <property type="entry name" value="Periplasmic binding protein-like II"/>
    <property type="match status" value="2"/>
</dbReference>
<dbReference type="CDD" id="cd13631">
    <property type="entry name" value="PBP2_Ct-PDT_like"/>
    <property type="match status" value="1"/>
</dbReference>
<evidence type="ECO:0000256" key="10">
    <source>
        <dbReference type="RuleBase" id="RU361254"/>
    </source>
</evidence>
<dbReference type="EMBL" id="PGTN01000015">
    <property type="protein sequence ID" value="PJF48419.1"/>
    <property type="molecule type" value="Genomic_DNA"/>
</dbReference>
<dbReference type="InterPro" id="IPR001086">
    <property type="entry name" value="Preph_deHydtase"/>
</dbReference>
<proteinExistence type="predicted"/>
<dbReference type="InterPro" id="IPR002912">
    <property type="entry name" value="ACT_dom"/>
</dbReference>
<keyword evidence="7 10" id="KW-0456">Lyase</keyword>
<dbReference type="PROSITE" id="PS51671">
    <property type="entry name" value="ACT"/>
    <property type="match status" value="1"/>
</dbReference>
<evidence type="ECO:0000256" key="2">
    <source>
        <dbReference type="ARBA" id="ARBA00013147"/>
    </source>
</evidence>
<dbReference type="Pfam" id="PF00800">
    <property type="entry name" value="PDT"/>
    <property type="match status" value="1"/>
</dbReference>
<gene>
    <name evidence="10" type="primary">pheA</name>
    <name evidence="13" type="ORF">CUN48_03610</name>
</gene>
<evidence type="ECO:0000313" key="14">
    <source>
        <dbReference type="Proteomes" id="UP000230790"/>
    </source>
</evidence>
<dbReference type="PROSITE" id="PS00857">
    <property type="entry name" value="PREPHENATE_DEHYDR_1"/>
    <property type="match status" value="1"/>
</dbReference>
<evidence type="ECO:0000313" key="13">
    <source>
        <dbReference type="EMBL" id="PJF48419.1"/>
    </source>
</evidence>
<comment type="caution">
    <text evidence="13">The sequence shown here is derived from an EMBL/GenBank/DDBJ whole genome shotgun (WGS) entry which is preliminary data.</text>
</comment>
<name>A0A2M8QF40_9CHLR</name>
<feature type="site" description="Essential for prephenate dehydratase activity" evidence="9">
    <location>
        <position position="177"/>
    </location>
</feature>
<dbReference type="PROSITE" id="PS00858">
    <property type="entry name" value="PREPHENATE_DEHYDR_2"/>
    <property type="match status" value="1"/>
</dbReference>
<evidence type="ECO:0000256" key="3">
    <source>
        <dbReference type="ARBA" id="ARBA00021872"/>
    </source>
</evidence>
<evidence type="ECO:0000256" key="6">
    <source>
        <dbReference type="ARBA" id="ARBA00023222"/>
    </source>
</evidence>
<dbReference type="InterPro" id="IPR045865">
    <property type="entry name" value="ACT-like_dom_sf"/>
</dbReference>
<dbReference type="NCBIfam" id="NF008865">
    <property type="entry name" value="PRK11898.1"/>
    <property type="match status" value="1"/>
</dbReference>
<feature type="domain" description="Prephenate dehydratase" evidence="11">
    <location>
        <begin position="6"/>
        <end position="184"/>
    </location>
</feature>
<evidence type="ECO:0000256" key="4">
    <source>
        <dbReference type="ARBA" id="ARBA00022605"/>
    </source>
</evidence>
<dbReference type="Proteomes" id="UP000230790">
    <property type="component" value="Unassembled WGS sequence"/>
</dbReference>
<dbReference type="PROSITE" id="PS51171">
    <property type="entry name" value="PREPHENATE_DEHYDR_3"/>
    <property type="match status" value="1"/>
</dbReference>
<keyword evidence="6 10" id="KW-0584">Phenylalanine biosynthesis</keyword>
<keyword evidence="5 10" id="KW-0057">Aromatic amino acid biosynthesis</keyword>
<sequence length="288" mass="32293">MTTETRVAYQGEPGAYSEQAIFDFFGASAQPVPCPSFDDVFEQVAQTSCDYGVVPVENSLGGSVHRNYDLFIRHALHLVGEVVVRIRWYLYALPGQQLSDIKRVISHWQALAQCERTLSALLPGAEREPVYDTAGSVKMLAESQRRDTAAIAGRRAQALYGLPILREGVEDDPTNYTRFVVISRSPDLPLAAQVEAADERKFKTSIVFAMRNQPGALFRALAAFALRDIDLTKIESRPLQGSPWEYLFYLDFAGHAEEAHCRRALDHLRELTTMLRVLGSYPRARMPE</sequence>
<evidence type="ECO:0000259" key="12">
    <source>
        <dbReference type="PROSITE" id="PS51671"/>
    </source>
</evidence>
<dbReference type="PANTHER" id="PTHR21022">
    <property type="entry name" value="PREPHENATE DEHYDRATASE P PROTEIN"/>
    <property type="match status" value="1"/>
</dbReference>
<evidence type="ECO:0000256" key="1">
    <source>
        <dbReference type="ARBA" id="ARBA00004741"/>
    </source>
</evidence>
<dbReference type="EC" id="4.2.1.51" evidence="2 10"/>
<dbReference type="InterPro" id="IPR018528">
    <property type="entry name" value="Preph_deHydtase_CS"/>
</dbReference>
<dbReference type="GO" id="GO:0009094">
    <property type="term" value="P:L-phenylalanine biosynthetic process"/>
    <property type="evidence" value="ECO:0007669"/>
    <property type="project" value="UniProtKB-UniPathway"/>
</dbReference>
<dbReference type="CDD" id="cd04905">
    <property type="entry name" value="ACT_CM-PDT"/>
    <property type="match status" value="1"/>
</dbReference>
<dbReference type="Pfam" id="PF01842">
    <property type="entry name" value="ACT"/>
    <property type="match status" value="1"/>
</dbReference>
<dbReference type="UniPathway" id="UPA00121">
    <property type="reaction ID" value="UER00345"/>
</dbReference>
<evidence type="ECO:0000256" key="5">
    <source>
        <dbReference type="ARBA" id="ARBA00023141"/>
    </source>
</evidence>
<dbReference type="PIRSF" id="PIRSF001500">
    <property type="entry name" value="Chor_mut_pdt_Ppr"/>
    <property type="match status" value="1"/>
</dbReference>
<dbReference type="PANTHER" id="PTHR21022:SF19">
    <property type="entry name" value="PREPHENATE DEHYDRATASE-RELATED"/>
    <property type="match status" value="1"/>
</dbReference>
<dbReference type="SUPFAM" id="SSF53850">
    <property type="entry name" value="Periplasmic binding protein-like II"/>
    <property type="match status" value="1"/>
</dbReference>
<evidence type="ECO:0000259" key="11">
    <source>
        <dbReference type="PROSITE" id="PS51171"/>
    </source>
</evidence>
<comment type="pathway">
    <text evidence="1 10">Amino-acid biosynthesis; L-phenylalanine biosynthesis; phenylpyruvate from prephenate: step 1/1.</text>
</comment>
<dbReference type="InterPro" id="IPR008242">
    <property type="entry name" value="Chor_mutase/pphenate_deHydtase"/>
</dbReference>
<dbReference type="FunFam" id="3.30.70.260:FF:000012">
    <property type="entry name" value="Prephenate dehydratase"/>
    <property type="match status" value="1"/>
</dbReference>
<dbReference type="Gene3D" id="3.30.70.260">
    <property type="match status" value="1"/>
</dbReference>
<organism evidence="13 14">
    <name type="scientific">Candidatus Thermofonsia Clade 3 bacterium</name>
    <dbReference type="NCBI Taxonomy" id="2364212"/>
    <lineage>
        <taxon>Bacteria</taxon>
        <taxon>Bacillati</taxon>
        <taxon>Chloroflexota</taxon>
        <taxon>Candidatus Thermofontia</taxon>
        <taxon>Candidatus Thermofonsia Clade 3</taxon>
    </lineage>
</organism>
<keyword evidence="4 10" id="KW-0028">Amino-acid biosynthesis</keyword>
<dbReference type="GO" id="GO:0005737">
    <property type="term" value="C:cytoplasm"/>
    <property type="evidence" value="ECO:0007669"/>
    <property type="project" value="TreeGrafter"/>
</dbReference>
<evidence type="ECO:0000256" key="9">
    <source>
        <dbReference type="PIRSR" id="PIRSR001500-2"/>
    </source>
</evidence>
<feature type="domain" description="ACT" evidence="12">
    <location>
        <begin position="205"/>
        <end position="282"/>
    </location>
</feature>
<comment type="catalytic activity">
    <reaction evidence="8 10">
        <text>prephenate + H(+) = 3-phenylpyruvate + CO2 + H2O</text>
        <dbReference type="Rhea" id="RHEA:21648"/>
        <dbReference type="ChEBI" id="CHEBI:15377"/>
        <dbReference type="ChEBI" id="CHEBI:15378"/>
        <dbReference type="ChEBI" id="CHEBI:16526"/>
        <dbReference type="ChEBI" id="CHEBI:18005"/>
        <dbReference type="ChEBI" id="CHEBI:29934"/>
        <dbReference type="EC" id="4.2.1.51"/>
    </reaction>
</comment>
<evidence type="ECO:0000256" key="8">
    <source>
        <dbReference type="ARBA" id="ARBA00047848"/>
    </source>
</evidence>
<dbReference type="GO" id="GO:0004664">
    <property type="term" value="F:prephenate dehydratase activity"/>
    <property type="evidence" value="ECO:0007669"/>
    <property type="project" value="UniProtKB-UniRule"/>
</dbReference>
<dbReference type="SUPFAM" id="SSF55021">
    <property type="entry name" value="ACT-like"/>
    <property type="match status" value="1"/>
</dbReference>
<reference evidence="13 14" key="1">
    <citation type="submission" date="2017-11" db="EMBL/GenBank/DDBJ databases">
        <title>Evolution of Phototrophy in the Chloroflexi Phylum Driven by Horizontal Gene Transfer.</title>
        <authorList>
            <person name="Ward L.M."/>
            <person name="Hemp J."/>
            <person name="Shih P.M."/>
            <person name="Mcglynn S.E."/>
            <person name="Fischer W."/>
        </authorList>
    </citation>
    <scope>NUCLEOTIDE SEQUENCE [LARGE SCALE GENOMIC DNA]</scope>
    <source>
        <strain evidence="13">JP3_7</strain>
    </source>
</reference>
<evidence type="ECO:0000256" key="7">
    <source>
        <dbReference type="ARBA" id="ARBA00023239"/>
    </source>
</evidence>